<protein>
    <recommendedName>
        <fullName evidence="4">Secreted protein</fullName>
    </recommendedName>
</protein>
<gene>
    <name evidence="2" type="ORF">MRATA1EN1_LOCUS1797</name>
</gene>
<evidence type="ECO:0000313" key="2">
    <source>
        <dbReference type="EMBL" id="CAI9152835.1"/>
    </source>
</evidence>
<evidence type="ECO:0000313" key="3">
    <source>
        <dbReference type="Proteomes" id="UP001176941"/>
    </source>
</evidence>
<evidence type="ECO:0008006" key="4">
    <source>
        <dbReference type="Google" id="ProtNLM"/>
    </source>
</evidence>
<keyword evidence="1" id="KW-1133">Transmembrane helix</keyword>
<keyword evidence="1" id="KW-0472">Membrane</keyword>
<dbReference type="EMBL" id="OX459946">
    <property type="protein sequence ID" value="CAI9152835.1"/>
    <property type="molecule type" value="Genomic_DNA"/>
</dbReference>
<dbReference type="Proteomes" id="UP001176941">
    <property type="component" value="Chromosome 10"/>
</dbReference>
<keyword evidence="3" id="KW-1185">Reference proteome</keyword>
<proteinExistence type="predicted"/>
<reference evidence="2" key="1">
    <citation type="submission" date="2023-04" db="EMBL/GenBank/DDBJ databases">
        <authorList>
            <consortium name="ELIXIR-Norway"/>
        </authorList>
    </citation>
    <scope>NUCLEOTIDE SEQUENCE [LARGE SCALE GENOMIC DNA]</scope>
</reference>
<sequence length="100" mass="10596">MAAIIWNLGTGCITPMCYSIIFILIGLSGCSNQGPSICTHRQGGGTSFFASLQLLQTKNNSEGGTKDESPLFRNFFGLDVDGAELLIGLKKGCPYCAVLC</sequence>
<organism evidence="2 3">
    <name type="scientific">Rangifer tarandus platyrhynchus</name>
    <name type="common">Svalbard reindeer</name>
    <dbReference type="NCBI Taxonomy" id="3082113"/>
    <lineage>
        <taxon>Eukaryota</taxon>
        <taxon>Metazoa</taxon>
        <taxon>Chordata</taxon>
        <taxon>Craniata</taxon>
        <taxon>Vertebrata</taxon>
        <taxon>Euteleostomi</taxon>
        <taxon>Mammalia</taxon>
        <taxon>Eutheria</taxon>
        <taxon>Laurasiatheria</taxon>
        <taxon>Artiodactyla</taxon>
        <taxon>Ruminantia</taxon>
        <taxon>Pecora</taxon>
        <taxon>Cervidae</taxon>
        <taxon>Odocoileinae</taxon>
        <taxon>Rangifer</taxon>
    </lineage>
</organism>
<accession>A0ABN8XU23</accession>
<name>A0ABN8XU23_RANTA</name>
<feature type="transmembrane region" description="Helical" evidence="1">
    <location>
        <begin position="6"/>
        <end position="27"/>
    </location>
</feature>
<keyword evidence="1" id="KW-0812">Transmembrane</keyword>
<evidence type="ECO:0000256" key="1">
    <source>
        <dbReference type="SAM" id="Phobius"/>
    </source>
</evidence>